<dbReference type="InterPro" id="IPR013517">
    <property type="entry name" value="FG-GAP"/>
</dbReference>
<dbReference type="Pfam" id="PF13517">
    <property type="entry name" value="FG-GAP_3"/>
    <property type="match status" value="2"/>
</dbReference>
<evidence type="ECO:0000313" key="8">
    <source>
        <dbReference type="Proteomes" id="UP001206788"/>
    </source>
</evidence>
<evidence type="ECO:0000313" key="7">
    <source>
        <dbReference type="EMBL" id="MCS5491767.1"/>
    </source>
</evidence>
<dbReference type="Pfam" id="PF03160">
    <property type="entry name" value="Calx-beta"/>
    <property type="match status" value="4"/>
</dbReference>
<dbReference type="InterPro" id="IPR003644">
    <property type="entry name" value="Calx_beta"/>
</dbReference>
<name>A0ABT2GCW1_9BACT</name>
<dbReference type="PANTHER" id="PTHR11878:SF65">
    <property type="entry name" value="NA_CA-EXCHANGE PROTEIN, ISOFORM G"/>
    <property type="match status" value="1"/>
</dbReference>
<feature type="region of interest" description="Disordered" evidence="5">
    <location>
        <begin position="2064"/>
        <end position="2150"/>
    </location>
</feature>
<feature type="compositionally biased region" description="Acidic residues" evidence="5">
    <location>
        <begin position="2067"/>
        <end position="2080"/>
    </location>
</feature>
<dbReference type="PANTHER" id="PTHR11878">
    <property type="entry name" value="SODIUM/CALCIUM EXCHANGER"/>
    <property type="match status" value="1"/>
</dbReference>
<proteinExistence type="predicted"/>
<dbReference type="SUPFAM" id="SSF141072">
    <property type="entry name" value="CalX-like"/>
    <property type="match status" value="4"/>
</dbReference>
<dbReference type="SUPFAM" id="SSF103647">
    <property type="entry name" value="TSP type-3 repeat"/>
    <property type="match status" value="1"/>
</dbReference>
<sequence>MKEVFMKSLIIFICLITIHFQKLIAQPTIGTTTFDGINQNIAPFGALPRSGVVAGWSFFVNGSGSGAINHNGANSPSNVNVFVQAASTINIGSSDGSEFDFDNFRVQFFSFAGSFTITAYKDGASQGSVTATASSTYTEINLSANSNFNNIDEIRLSGFGGSNVTLNVDEITISAASIPNTPPTASSFTVSNGPFENLTYTFSTSDFGYSDSDGDPLDNIRVESVPSAGTLYVDADNDDTYDAGEEMLVNYQVSRADLDAGNFQYIQNGSTSTSFQFEVSDGTIYSTGNYLATLNVLPIPTVILSLSPSSRTESTVAPTSVSATLSNVYGTNTVVNLVFSGTATGSGVDYFLSGTSITITPGNTTGSVNLTNVPDALYEGNETVVIDISTVTNGIESGTQQQTYTITDDDPLPNATLEILNIYNPITDESGGQAYVRGKINAVAGVTISIPLSFTGTATGGGTDYSITGSTITLSPGQLMDSIRITSQFDGLIEGDETVIIDMAPPTNAVEVGTQQVTLTITDEDFITPEFSINDPSVSEGNSGATTLTFTVSLSSPAPAGGATVDYTTSDGTAIAGSDYTAASGTLSFSAGETSKTIDVTISGDQTVETGETLIFQLSNPTGTGVVIGDASGTGTITNDDQAIVTIANVSGNEDDGAITVTATLDNAVDGGFTVDVSTADGTATTADNDYVALNSQTLTFAGAAGEMNTFTITPTADATPEPDESVIVSMSNLVPTIVASGDIDITDGATVTILNDEETPTIVRVDVPNPNLYVLGRGLGFEVIFSEDIYIFNSSGTSPTMVLNIGGSLVEAQYLYQGLGRNSASFRYIIGPADLDLDGIEIVEIKLNGSYIRSISTNFDANLTLNNVGNTSQVLVDAVTPSDFEKISFEGNLNSSTWGDYDMDGDLDMLVTGNITTQSGIEFFSEVYRNDAGNFVNINAGLEGVRSSSLAWGDHDGDGDLDILLTGFNSNSIPISKIYRNDEGSFIDIDAGLEGIWRATAIWGDYDGDGDLDLFLSGWNSDNIPIAKIYRNDAGNYNDINAEIEGNHLGSAAWGDYDGDGDLDLLISGVGLGLIKYSRIYRNDSGNFVDINAGLEGVGGRSSVAWGDFDGDGDLDVLLSGFNSNNVETTSIYRNDGGNFIDIHAGLIGASFPLVAWGDYDGDGDLDILLKGFNSSLNISRIYRNDSGSFSIINFEGYEPEPLSWGDFDSDGDLDIVIGDITLDYLNSQGYFSIYKNNSVENSVSYSAPSAPNNLSSSVDAEAKAVTLTWDPSTDNTTPTASLSYNVYIREKDQNNYIVSPHALESNGWRLLSAMGNAQLGTEYVWNYPEEALGKTFEWKVQAIDNSYMGGEFSLTENFEIKKPLLAISGYFEVSDKIYDGSKSAVLTSNSLALEGLKSGATDVIISNIQVEFEDKNAGPNKLVKIIDVTLSGTDAERYSLDLDSSPTASATISPRSLVVSGLSALDKVYDGTKLANLSGTAVVTGIGADDVYVSGSALGNFTQAEVGTAISVTVTGLTLDGADRDNYEIIYPSGLQASIKKAELFITANPNQSKVFGDIDPVLTFTSSGFQGADTNAILTGTLNRSAGENIGSYPINLGTLDAGPNYSITFISANFTIASKVLEIKAVPNQSKVFGEADPSFPYTIEGFEFGDSKDILTGSLGRAAGEDVGIYAINLGTLNAGPNYAINFTGADFEITPATITGITFGDGSFVYDGTAKSLAISGTLPAGTSVTYTNNSRTDVGTQEVTATISGSNFTTLELKADLTITPAPITGITFGDGSFVYDGTAKSLAISGTLPEGTTVAYTNNSRTDVGMQEVTATISGSNYTTLVLTADLTISPAEIEGITFADGSFVYDGEEKSLQIEGDLPEGTSVDYTDNGRTDVGTQEVTAIISGSNYVTLELTAELTITPAEITGLSFLDQSFVYDGQEKNLAVTGDIPQGATVSYENNGRTNTGSQEVTATIGGSNYTSLELEATLEITPATLAITANPGQSKLFGQSDPVLTYSASGFAPGEDVSILTGSLEREAGEAVGFYAINLGSLSAGDNYTISYTGAEFEIITTDSDGDGVPDDVELEQGTDPKDPNDYRDSDGDGVPDFVENEQGTDPTDGEDFKDSDGDGVPDYVEEVQGTSPTDPEDFLDSDGDGVPDHIQLRSVIDVIPQALTVEWGTLVDELELSTEVMVITGTGDMMDLPVVWDLTNYNPLVNGVYIFFGEFTLPEGLFNTYGLKAQLSIEILPKPAPQDVTLSSAEFLPVQGQFFQEIGVFTVIDPSDDQHILSLPEGFEDNDLFEVIDGILFWSSSEQRPGETQFEVLLQVEDRAGNIIQKTFLITRQRIPLSQLEVTNTFTPNGDGINDTWGLPQLRYYKGVRIMVYDKDYRRLFYTEDADVRWDGTFNGIELSVGAYFWVIEVVETGEVRRGVLNLLRR</sequence>
<dbReference type="Gene3D" id="2.130.10.130">
    <property type="entry name" value="Integrin alpha, N-terminal"/>
    <property type="match status" value="1"/>
</dbReference>
<dbReference type="NCBIfam" id="TIGR04131">
    <property type="entry name" value="Bac_Flav_CTERM"/>
    <property type="match status" value="1"/>
</dbReference>
<keyword evidence="8" id="KW-1185">Reference proteome</keyword>
<feature type="compositionally biased region" description="Basic and acidic residues" evidence="5">
    <location>
        <begin position="2082"/>
        <end position="2094"/>
    </location>
</feature>
<dbReference type="Pfam" id="PF18657">
    <property type="entry name" value="YDG"/>
    <property type="match status" value="2"/>
</dbReference>
<dbReference type="InterPro" id="IPR041248">
    <property type="entry name" value="YDG"/>
</dbReference>
<keyword evidence="4" id="KW-0813">Transport</keyword>
<reference evidence="7 8" key="1">
    <citation type="submission" date="2022-08" db="EMBL/GenBank/DDBJ databases">
        <title>Algoriphagus sp. CAU 1643 isolated from mud.</title>
        <authorList>
            <person name="Kim W."/>
        </authorList>
    </citation>
    <scope>NUCLEOTIDE SEQUENCE [LARGE SCALE GENOMIC DNA]</scope>
    <source>
        <strain evidence="7 8">CAU 1643</strain>
    </source>
</reference>
<evidence type="ECO:0000256" key="1">
    <source>
        <dbReference type="ARBA" id="ARBA00022729"/>
    </source>
</evidence>
<accession>A0ABT2GCW1</accession>
<dbReference type="Pfam" id="PF13585">
    <property type="entry name" value="CHU_C"/>
    <property type="match status" value="1"/>
</dbReference>
<keyword evidence="2" id="KW-0677">Repeat</keyword>
<feature type="compositionally biased region" description="Acidic residues" evidence="5">
    <location>
        <begin position="2138"/>
        <end position="2149"/>
    </location>
</feature>
<dbReference type="EMBL" id="JANWGH010000003">
    <property type="protein sequence ID" value="MCS5491767.1"/>
    <property type="molecule type" value="Genomic_DNA"/>
</dbReference>
<evidence type="ECO:0000256" key="5">
    <source>
        <dbReference type="SAM" id="MobiDB-lite"/>
    </source>
</evidence>
<feature type="domain" description="Calx-beta" evidence="6">
    <location>
        <begin position="517"/>
        <end position="619"/>
    </location>
</feature>
<comment type="caution">
    <text evidence="7">The sequence shown here is derived from an EMBL/GenBank/DDBJ whole genome shotgun (WGS) entry which is preliminary data.</text>
</comment>
<gene>
    <name evidence="7" type="ORF">NY014_15105</name>
</gene>
<dbReference type="InterPro" id="IPR041286">
    <property type="entry name" value="MBG_2"/>
</dbReference>
<dbReference type="InterPro" id="IPR038081">
    <property type="entry name" value="CalX-like_sf"/>
</dbReference>
<dbReference type="RefSeq" id="WP_259415378.1">
    <property type="nucleotide sequence ID" value="NZ_JANWGH010000003.1"/>
</dbReference>
<dbReference type="InterPro" id="IPR028994">
    <property type="entry name" value="Integrin_alpha_N"/>
</dbReference>
<evidence type="ECO:0000256" key="2">
    <source>
        <dbReference type="ARBA" id="ARBA00022737"/>
    </source>
</evidence>
<keyword evidence="4" id="KW-0406">Ion transport</keyword>
<protein>
    <submittedName>
        <fullName evidence="7">YDG domain-containing protein</fullName>
    </submittedName>
</protein>
<keyword evidence="1" id="KW-0732">Signal</keyword>
<evidence type="ECO:0000256" key="3">
    <source>
        <dbReference type="ARBA" id="ARBA00022837"/>
    </source>
</evidence>
<evidence type="ECO:0000259" key="6">
    <source>
        <dbReference type="SMART" id="SM00237"/>
    </source>
</evidence>
<dbReference type="SUPFAM" id="SSF69318">
    <property type="entry name" value="Integrin alpha N-terminal domain"/>
    <property type="match status" value="1"/>
</dbReference>
<dbReference type="SMART" id="SM00237">
    <property type="entry name" value="Calx_beta"/>
    <property type="match status" value="2"/>
</dbReference>
<dbReference type="Pfam" id="PF18676">
    <property type="entry name" value="MBG_2"/>
    <property type="match status" value="3"/>
</dbReference>
<feature type="domain" description="Calx-beta" evidence="6">
    <location>
        <begin position="633"/>
        <end position="732"/>
    </location>
</feature>
<evidence type="ECO:0000256" key="4">
    <source>
        <dbReference type="ARBA" id="ARBA00023065"/>
    </source>
</evidence>
<dbReference type="Gene3D" id="4.10.1080.10">
    <property type="entry name" value="TSP type-3 repeat"/>
    <property type="match status" value="1"/>
</dbReference>
<organism evidence="7 8">
    <name type="scientific">Algoriphagus limi</name>
    <dbReference type="NCBI Taxonomy" id="2975273"/>
    <lineage>
        <taxon>Bacteria</taxon>
        <taxon>Pseudomonadati</taxon>
        <taxon>Bacteroidota</taxon>
        <taxon>Cytophagia</taxon>
        <taxon>Cytophagales</taxon>
        <taxon>Cyclobacteriaceae</taxon>
        <taxon>Algoriphagus</taxon>
    </lineage>
</organism>
<dbReference type="Gene3D" id="2.60.40.2030">
    <property type="match status" value="4"/>
</dbReference>
<dbReference type="InterPro" id="IPR028974">
    <property type="entry name" value="TSP_type-3_rpt"/>
</dbReference>
<dbReference type="Proteomes" id="UP001206788">
    <property type="component" value="Unassembled WGS sequence"/>
</dbReference>
<dbReference type="InterPro" id="IPR051171">
    <property type="entry name" value="CaCA"/>
</dbReference>
<dbReference type="InterPro" id="IPR026341">
    <property type="entry name" value="T9SS_type_B"/>
</dbReference>
<keyword evidence="3" id="KW-0106">Calcium</keyword>